<dbReference type="AlphaFoldDB" id="A0AAD7XS76"/>
<dbReference type="GO" id="GO:0051213">
    <property type="term" value="F:dioxygenase activity"/>
    <property type="evidence" value="ECO:0007669"/>
    <property type="project" value="UniProtKB-KW"/>
</dbReference>
<dbReference type="GO" id="GO:0005506">
    <property type="term" value="F:iron ion binding"/>
    <property type="evidence" value="ECO:0007669"/>
    <property type="project" value="InterPro"/>
</dbReference>
<feature type="domain" description="Fe2OG dioxygenase" evidence="9">
    <location>
        <begin position="126"/>
        <end position="220"/>
    </location>
</feature>
<evidence type="ECO:0000256" key="2">
    <source>
        <dbReference type="ARBA" id="ARBA00022723"/>
    </source>
</evidence>
<keyword evidence="3" id="KW-0256">Endoplasmic reticulum</keyword>
<dbReference type="InterPro" id="IPR005123">
    <property type="entry name" value="Oxoglu/Fe-dep_dioxygenase_dom"/>
</dbReference>
<dbReference type="SUPFAM" id="SSF48452">
    <property type="entry name" value="TPR-like"/>
    <property type="match status" value="1"/>
</dbReference>
<evidence type="ECO:0000256" key="5">
    <source>
        <dbReference type="ARBA" id="ARBA00023002"/>
    </source>
</evidence>
<evidence type="ECO:0000313" key="10">
    <source>
        <dbReference type="EMBL" id="KAJ8614502.1"/>
    </source>
</evidence>
<dbReference type="InterPro" id="IPR011990">
    <property type="entry name" value="TPR-like_helical_dom_sf"/>
</dbReference>
<evidence type="ECO:0000256" key="8">
    <source>
        <dbReference type="SAM" id="SignalP"/>
    </source>
</evidence>
<dbReference type="GO" id="GO:0016705">
    <property type="term" value="F:oxidoreductase activity, acting on paired donors, with incorporation or reduction of molecular oxygen"/>
    <property type="evidence" value="ECO:0007669"/>
    <property type="project" value="InterPro"/>
</dbReference>
<accession>A0AAD7XS76</accession>
<sequence length="370" mass="40652">MMDVAVMLAGVVSGLLLGRVPEALVHNEMRANERYHAREVVAASDAVWGRLAVGREDVTACRILPGLVDGDRCRLIIEEVRRTRPPPSTFTMSGRNVRETHVSDLPETKRWLRDELFPRLNTTCDALYDALVLRYNAEYSHSHAARAAQPVHRDDAVATINVALNDASEYAGGGTRFEADDTVVKLARAGDALLHPSHLRHAGAATTRGERWVLVAFMTRRALRDISDHARVFHARAFAARQRGDLDNALVLCRCALAVDSRDGELLVQAAKVSTDIADVRDGTLRYRALALLYAARATKVLPRSAAALHVFGLARLRTARRPANAARAVQALDRALGTEGLDAAQRAALRQTRDIAVRTVAFLENTRSR</sequence>
<dbReference type="SUPFAM" id="SSF51197">
    <property type="entry name" value="Clavaminate synthase-like"/>
    <property type="match status" value="1"/>
</dbReference>
<evidence type="ECO:0000256" key="3">
    <source>
        <dbReference type="ARBA" id="ARBA00022824"/>
    </source>
</evidence>
<keyword evidence="11" id="KW-1185">Reference proteome</keyword>
<evidence type="ECO:0000256" key="4">
    <source>
        <dbReference type="ARBA" id="ARBA00022964"/>
    </source>
</evidence>
<evidence type="ECO:0000313" key="11">
    <source>
        <dbReference type="Proteomes" id="UP001230188"/>
    </source>
</evidence>
<keyword evidence="5" id="KW-0560">Oxidoreductase</keyword>
<protein>
    <recommendedName>
        <fullName evidence="9">Fe2OG dioxygenase domain-containing protein</fullName>
    </recommendedName>
</protein>
<evidence type="ECO:0000256" key="7">
    <source>
        <dbReference type="ARBA" id="ARBA00023180"/>
    </source>
</evidence>
<name>A0AAD7XS76_9STRA</name>
<organism evidence="10 11">
    <name type="scientific">Chrysophaeum taylorii</name>
    <dbReference type="NCBI Taxonomy" id="2483200"/>
    <lineage>
        <taxon>Eukaryota</taxon>
        <taxon>Sar</taxon>
        <taxon>Stramenopiles</taxon>
        <taxon>Ochrophyta</taxon>
        <taxon>Pelagophyceae</taxon>
        <taxon>Pelagomonadales</taxon>
        <taxon>Pelagomonadaceae</taxon>
        <taxon>Chrysophaeum</taxon>
    </lineage>
</organism>
<dbReference type="PROSITE" id="PS51471">
    <property type="entry name" value="FE2OG_OXY"/>
    <property type="match status" value="1"/>
</dbReference>
<keyword evidence="4" id="KW-0223">Dioxygenase</keyword>
<dbReference type="InterPro" id="IPR006620">
    <property type="entry name" value="Pro_4_hyd_alph"/>
</dbReference>
<reference evidence="10" key="1">
    <citation type="submission" date="2023-01" db="EMBL/GenBank/DDBJ databases">
        <title>Metagenome sequencing of chrysophaentin producing Chrysophaeum taylorii.</title>
        <authorList>
            <person name="Davison J."/>
            <person name="Bewley C."/>
        </authorList>
    </citation>
    <scope>NUCLEOTIDE SEQUENCE</scope>
    <source>
        <strain evidence="10">NIES-1699</strain>
    </source>
</reference>
<comment type="cofactor">
    <cofactor evidence="1">
        <name>L-ascorbate</name>
        <dbReference type="ChEBI" id="CHEBI:38290"/>
    </cofactor>
</comment>
<proteinExistence type="predicted"/>
<dbReference type="GO" id="GO:0031418">
    <property type="term" value="F:L-ascorbic acid binding"/>
    <property type="evidence" value="ECO:0007669"/>
    <property type="project" value="InterPro"/>
</dbReference>
<feature type="chain" id="PRO_5042154590" description="Fe2OG dioxygenase domain-containing protein" evidence="8">
    <location>
        <begin position="19"/>
        <end position="370"/>
    </location>
</feature>
<feature type="signal peptide" evidence="8">
    <location>
        <begin position="1"/>
        <end position="18"/>
    </location>
</feature>
<evidence type="ECO:0000256" key="6">
    <source>
        <dbReference type="ARBA" id="ARBA00023004"/>
    </source>
</evidence>
<keyword evidence="2" id="KW-0479">Metal-binding</keyword>
<evidence type="ECO:0000259" key="9">
    <source>
        <dbReference type="PROSITE" id="PS51471"/>
    </source>
</evidence>
<keyword evidence="8" id="KW-0732">Signal</keyword>
<evidence type="ECO:0000256" key="1">
    <source>
        <dbReference type="ARBA" id="ARBA00001961"/>
    </source>
</evidence>
<dbReference type="EMBL" id="JAQMWT010000005">
    <property type="protein sequence ID" value="KAJ8614502.1"/>
    <property type="molecule type" value="Genomic_DNA"/>
</dbReference>
<dbReference type="Gene3D" id="2.60.120.620">
    <property type="entry name" value="q2cbj1_9rhob like domain"/>
    <property type="match status" value="1"/>
</dbReference>
<keyword evidence="6" id="KW-0408">Iron</keyword>
<gene>
    <name evidence="10" type="ORF">CTAYLR_000768</name>
</gene>
<keyword evidence="7" id="KW-0325">Glycoprotein</keyword>
<comment type="caution">
    <text evidence="10">The sequence shown here is derived from an EMBL/GenBank/DDBJ whole genome shotgun (WGS) entry which is preliminary data.</text>
</comment>
<dbReference type="SMART" id="SM00702">
    <property type="entry name" value="P4Hc"/>
    <property type="match status" value="1"/>
</dbReference>
<dbReference type="Proteomes" id="UP001230188">
    <property type="component" value="Unassembled WGS sequence"/>
</dbReference>